<keyword evidence="11" id="KW-1185">Reference proteome</keyword>
<protein>
    <recommendedName>
        <fullName evidence="6">TBC1 domain family member 20</fullName>
    </recommendedName>
</protein>
<dbReference type="PANTHER" id="PTHR20913">
    <property type="entry name" value="TBC1 DOMAIN FAMILY MEMBER 20/GTPASE"/>
    <property type="match status" value="1"/>
</dbReference>
<evidence type="ECO:0000313" key="10">
    <source>
        <dbReference type="Ensembl" id="ENSDCDP00010042226.1"/>
    </source>
</evidence>
<dbReference type="GO" id="GO:0016050">
    <property type="term" value="P:vesicle organization"/>
    <property type="evidence" value="ECO:0007669"/>
    <property type="project" value="UniProtKB-ARBA"/>
</dbReference>
<comment type="subcellular location">
    <subcellularLocation>
        <location evidence="1">Membrane</location>
        <topology evidence="1">Multi-pass membrane protein</topology>
    </subcellularLocation>
</comment>
<reference evidence="10" key="3">
    <citation type="submission" date="2025-09" db="UniProtKB">
        <authorList>
            <consortium name="Ensembl"/>
        </authorList>
    </citation>
    <scope>IDENTIFICATION</scope>
</reference>
<dbReference type="Ensembl" id="ENSDCDT00010052258.1">
    <property type="protein sequence ID" value="ENSDCDP00010042226.1"/>
    <property type="gene ID" value="ENSDCDG00010026616.1"/>
</dbReference>
<evidence type="ECO:0000256" key="2">
    <source>
        <dbReference type="ARBA" id="ARBA00022468"/>
    </source>
</evidence>
<dbReference type="InterPro" id="IPR045913">
    <property type="entry name" value="TBC20/Gyp8-like"/>
</dbReference>
<dbReference type="Gene3D" id="1.10.472.80">
    <property type="entry name" value="Ypt/Rab-GAP domain of gyp1p, domain 3"/>
    <property type="match status" value="1"/>
</dbReference>
<feature type="region of interest" description="Disordered" evidence="7">
    <location>
        <begin position="1"/>
        <end position="27"/>
    </location>
</feature>
<dbReference type="InterPro" id="IPR035969">
    <property type="entry name" value="Rab-GAP_TBC_sf"/>
</dbReference>
<dbReference type="Gene3D" id="1.10.8.1310">
    <property type="match status" value="1"/>
</dbReference>
<evidence type="ECO:0000256" key="5">
    <source>
        <dbReference type="ARBA" id="ARBA00023136"/>
    </source>
</evidence>
<feature type="domain" description="Rab-GAP TBC" evidence="9">
    <location>
        <begin position="61"/>
        <end position="247"/>
    </location>
</feature>
<dbReference type="Proteomes" id="UP000694580">
    <property type="component" value="Chromosome 20"/>
</dbReference>
<evidence type="ECO:0000256" key="3">
    <source>
        <dbReference type="ARBA" id="ARBA00022692"/>
    </source>
</evidence>
<dbReference type="SUPFAM" id="SSF47923">
    <property type="entry name" value="Ypt/Rab-GAP domain of gyp1p"/>
    <property type="match status" value="2"/>
</dbReference>
<accession>A0AAY4DDD0</accession>
<sequence length="402" mass="46490">MKKGRSRQHNGHRATGNGDERRSAERVSWKKQKLLDIHRALNRDPVDAEALRQAAVSEGGLLTDEVRRKVWPKLLNVNAYSLPGKPGKDVREDHKDYNQVLLDVRRSMRRFPRGMRVDEREVLQEQLIDIILDVLRRNPQLHYYQGYHDIAITFLLVVGERKAIAFMETLSNHHLRDFMDPTMDSTKHILNYLMPILEQVDRELHDFMVRAEVGTIFALSWLITWYGHVLSDFRHVLRLYDFFLASHPLMAIYFAAVIVLHREKEVKNSECDMAMVHHLLSQIPQNLPYEKLITRAQDLFNRFPPSFLAQRAALQSRRSIAISTFQDFQMTTLRQRPDSVLRQQLQQHHNDQLAVAVPTQPTTANQLVKMAVWGISATLGAAALAVAQTAFDWGPDVLLQLF</sequence>
<dbReference type="Pfam" id="PF00566">
    <property type="entry name" value="RabGAP-TBC"/>
    <property type="match status" value="1"/>
</dbReference>
<evidence type="ECO:0000313" key="11">
    <source>
        <dbReference type="Proteomes" id="UP000694580"/>
    </source>
</evidence>
<feature type="transmembrane region" description="Helical" evidence="8">
    <location>
        <begin position="207"/>
        <end position="227"/>
    </location>
</feature>
<gene>
    <name evidence="10" type="primary">zgc:63863</name>
</gene>
<dbReference type="FunFam" id="1.10.8.1310:FF:000001">
    <property type="entry name" value="TBC1 domain family, member 20"/>
    <property type="match status" value="1"/>
</dbReference>
<feature type="compositionally biased region" description="Basic and acidic residues" evidence="7">
    <location>
        <begin position="18"/>
        <end position="27"/>
    </location>
</feature>
<keyword evidence="4 8" id="KW-1133">Transmembrane helix</keyword>
<evidence type="ECO:0000256" key="6">
    <source>
        <dbReference type="ARBA" id="ARBA00067516"/>
    </source>
</evidence>
<feature type="transmembrane region" description="Helical" evidence="8">
    <location>
        <begin position="239"/>
        <end position="260"/>
    </location>
</feature>
<evidence type="ECO:0000256" key="4">
    <source>
        <dbReference type="ARBA" id="ARBA00022989"/>
    </source>
</evidence>
<name>A0AAY4DDD0_9TELE</name>
<keyword evidence="3 8" id="KW-0812">Transmembrane</keyword>
<dbReference type="GO" id="GO:0006888">
    <property type="term" value="P:endoplasmic reticulum to Golgi vesicle-mediated transport"/>
    <property type="evidence" value="ECO:0007669"/>
    <property type="project" value="TreeGrafter"/>
</dbReference>
<organism evidence="10 11">
    <name type="scientific">Denticeps clupeoides</name>
    <name type="common">denticle herring</name>
    <dbReference type="NCBI Taxonomy" id="299321"/>
    <lineage>
        <taxon>Eukaryota</taxon>
        <taxon>Metazoa</taxon>
        <taxon>Chordata</taxon>
        <taxon>Craniata</taxon>
        <taxon>Vertebrata</taxon>
        <taxon>Euteleostomi</taxon>
        <taxon>Actinopterygii</taxon>
        <taxon>Neopterygii</taxon>
        <taxon>Teleostei</taxon>
        <taxon>Clupei</taxon>
        <taxon>Clupeiformes</taxon>
        <taxon>Denticipitoidei</taxon>
        <taxon>Denticipitidae</taxon>
        <taxon>Denticeps</taxon>
    </lineage>
</organism>
<evidence type="ECO:0000256" key="1">
    <source>
        <dbReference type="ARBA" id="ARBA00004141"/>
    </source>
</evidence>
<dbReference type="GO" id="GO:0007030">
    <property type="term" value="P:Golgi organization"/>
    <property type="evidence" value="ECO:0007669"/>
    <property type="project" value="UniProtKB-ARBA"/>
</dbReference>
<dbReference type="GeneTree" id="ENSGT00390000014944"/>
<keyword evidence="2" id="KW-0343">GTPase activation</keyword>
<proteinExistence type="predicted"/>
<dbReference type="SMART" id="SM00164">
    <property type="entry name" value="TBC"/>
    <property type="match status" value="1"/>
</dbReference>
<evidence type="ECO:0000259" key="9">
    <source>
        <dbReference type="PROSITE" id="PS50086"/>
    </source>
</evidence>
<dbReference type="InterPro" id="IPR000195">
    <property type="entry name" value="Rab-GAP-TBC_dom"/>
</dbReference>
<dbReference type="GO" id="GO:0005096">
    <property type="term" value="F:GTPase activator activity"/>
    <property type="evidence" value="ECO:0007669"/>
    <property type="project" value="UniProtKB-KW"/>
</dbReference>
<dbReference type="GO" id="GO:0005789">
    <property type="term" value="C:endoplasmic reticulum membrane"/>
    <property type="evidence" value="ECO:0007669"/>
    <property type="project" value="TreeGrafter"/>
</dbReference>
<reference evidence="10 11" key="1">
    <citation type="submission" date="2020-06" db="EMBL/GenBank/DDBJ databases">
        <authorList>
            <consortium name="Wellcome Sanger Institute Data Sharing"/>
        </authorList>
    </citation>
    <scope>NUCLEOTIDE SEQUENCE [LARGE SCALE GENOMIC DNA]</scope>
</reference>
<evidence type="ECO:0000256" key="8">
    <source>
        <dbReference type="SAM" id="Phobius"/>
    </source>
</evidence>
<feature type="compositionally biased region" description="Basic residues" evidence="7">
    <location>
        <begin position="1"/>
        <end position="12"/>
    </location>
</feature>
<dbReference type="PANTHER" id="PTHR20913:SF11">
    <property type="entry name" value="RAB-GAP TBC DOMAIN-CONTAINING PROTEIN"/>
    <property type="match status" value="1"/>
</dbReference>
<dbReference type="AlphaFoldDB" id="A0AAY4DDD0"/>
<dbReference type="PROSITE" id="PS50086">
    <property type="entry name" value="TBC_RABGAP"/>
    <property type="match status" value="1"/>
</dbReference>
<feature type="transmembrane region" description="Helical" evidence="8">
    <location>
        <begin position="370"/>
        <end position="391"/>
    </location>
</feature>
<dbReference type="FunFam" id="1.10.472.80:FF:000024">
    <property type="entry name" value="TBC1 domain family member 20"/>
    <property type="match status" value="1"/>
</dbReference>
<evidence type="ECO:0000256" key="7">
    <source>
        <dbReference type="SAM" id="MobiDB-lite"/>
    </source>
</evidence>
<keyword evidence="5 8" id="KW-0472">Membrane</keyword>
<reference evidence="10" key="2">
    <citation type="submission" date="2025-08" db="UniProtKB">
        <authorList>
            <consortium name="Ensembl"/>
        </authorList>
    </citation>
    <scope>IDENTIFICATION</scope>
</reference>